<feature type="domain" description="Trimeric autotransporter adhesin YadA-like head" evidence="13">
    <location>
        <begin position="2230"/>
        <end position="2252"/>
    </location>
</feature>
<feature type="domain" description="Trimeric autotransporter adhesin YadA-like head" evidence="13">
    <location>
        <begin position="1049"/>
        <end position="1071"/>
    </location>
</feature>
<evidence type="ECO:0000256" key="11">
    <source>
        <dbReference type="SAM" id="MobiDB-lite"/>
    </source>
</evidence>
<dbReference type="InterPro" id="IPR045584">
    <property type="entry name" value="Pilin-like"/>
</dbReference>
<dbReference type="InterPro" id="IPR005594">
    <property type="entry name" value="YadA_C"/>
</dbReference>
<feature type="domain" description="Trimeric autotransporter adhesin YadA-like head" evidence="13">
    <location>
        <begin position="681"/>
        <end position="707"/>
    </location>
</feature>
<feature type="domain" description="Trimeric autotransporter adhesin YadA-like head" evidence="13">
    <location>
        <begin position="493"/>
        <end position="514"/>
    </location>
</feature>
<evidence type="ECO:0000256" key="10">
    <source>
        <dbReference type="ARBA" id="ARBA00023237"/>
    </source>
</evidence>
<evidence type="ECO:0000256" key="3">
    <source>
        <dbReference type="ARBA" id="ARBA00005848"/>
    </source>
</evidence>
<feature type="domain" description="Trimeric autotransporter adhesin YadA-like stalk" evidence="14">
    <location>
        <begin position="953"/>
        <end position="994"/>
    </location>
</feature>
<dbReference type="Pfam" id="PF05658">
    <property type="entry name" value="YadA_head"/>
    <property type="match status" value="21"/>
</dbReference>
<evidence type="ECO:0000313" key="17">
    <source>
        <dbReference type="Proteomes" id="UP000781710"/>
    </source>
</evidence>
<dbReference type="InterPro" id="IPR011049">
    <property type="entry name" value="Serralysin-like_metalloprot_C"/>
</dbReference>
<proteinExistence type="inferred from homology"/>
<feature type="compositionally biased region" description="Low complexity" evidence="11">
    <location>
        <begin position="2400"/>
        <end position="2416"/>
    </location>
</feature>
<feature type="domain" description="Trimeric autotransporter adhesin YadA-like head" evidence="13">
    <location>
        <begin position="2401"/>
        <end position="2426"/>
    </location>
</feature>
<dbReference type="InterPro" id="IPR008635">
    <property type="entry name" value="Coiled_stalk_dom"/>
</dbReference>
<keyword evidence="5" id="KW-1134">Transmembrane beta strand</keyword>
<keyword evidence="10" id="KW-0998">Cell outer membrane</keyword>
<feature type="domain" description="Trimeric autotransporter adhesin YadA-like head" evidence="13">
    <location>
        <begin position="354"/>
        <end position="378"/>
    </location>
</feature>
<evidence type="ECO:0000256" key="7">
    <source>
        <dbReference type="ARBA" id="ARBA00022729"/>
    </source>
</evidence>
<feature type="domain" description="ESPR" evidence="15">
    <location>
        <begin position="1"/>
        <end position="41"/>
    </location>
</feature>
<dbReference type="Pfam" id="PF03895">
    <property type="entry name" value="YadA_anchor"/>
    <property type="match status" value="1"/>
</dbReference>
<dbReference type="Gene3D" id="6.20.50.100">
    <property type="match status" value="5"/>
</dbReference>
<feature type="domain" description="Trimeric autotransporter adhesin YadA-like head" evidence="13">
    <location>
        <begin position="415"/>
        <end position="441"/>
    </location>
</feature>
<feature type="domain" description="Trimeric autotransporter adhesin YadA-like head" evidence="13">
    <location>
        <begin position="445"/>
        <end position="462"/>
    </location>
</feature>
<feature type="domain" description="Trimeric autotransporter adhesin YadA-like head" evidence="13">
    <location>
        <begin position="382"/>
        <end position="403"/>
    </location>
</feature>
<protein>
    <recommendedName>
        <fullName evidence="18">Head domain of trimeric autotransporter adhesin</fullName>
    </recommendedName>
</protein>
<dbReference type="Gene3D" id="2.20.70.140">
    <property type="match status" value="2"/>
</dbReference>
<evidence type="ECO:0000256" key="6">
    <source>
        <dbReference type="ARBA" id="ARBA00022692"/>
    </source>
</evidence>
<feature type="region of interest" description="Disordered" evidence="11">
    <location>
        <begin position="2400"/>
        <end position="2427"/>
    </location>
</feature>
<evidence type="ECO:0000259" key="14">
    <source>
        <dbReference type="Pfam" id="PF05662"/>
    </source>
</evidence>
<dbReference type="SUPFAM" id="SSF54523">
    <property type="entry name" value="Pili subunits"/>
    <property type="match status" value="1"/>
</dbReference>
<feature type="domain" description="Trimeric autotransporter adhesin YadA-like head" evidence="13">
    <location>
        <begin position="1093"/>
        <end position="1119"/>
    </location>
</feature>
<evidence type="ECO:0000256" key="2">
    <source>
        <dbReference type="ARBA" id="ARBA00004442"/>
    </source>
</evidence>
<evidence type="ECO:0000259" key="13">
    <source>
        <dbReference type="Pfam" id="PF05658"/>
    </source>
</evidence>
<dbReference type="Proteomes" id="UP000781710">
    <property type="component" value="Unassembled WGS sequence"/>
</dbReference>
<feature type="domain" description="Trimeric autotransporter adhesin YadA-like head" evidence="13">
    <location>
        <begin position="123"/>
        <end position="149"/>
    </location>
</feature>
<evidence type="ECO:0000256" key="4">
    <source>
        <dbReference type="ARBA" id="ARBA00022448"/>
    </source>
</evidence>
<dbReference type="EMBL" id="PDWW01000001">
    <property type="protein sequence ID" value="KAF1727550.1"/>
    <property type="molecule type" value="Genomic_DNA"/>
</dbReference>
<feature type="domain" description="Trimeric autotransporter adhesin YadA-like head" evidence="13">
    <location>
        <begin position="1505"/>
        <end position="1530"/>
    </location>
</feature>
<evidence type="ECO:0000313" key="16">
    <source>
        <dbReference type="EMBL" id="KAF1727550.1"/>
    </source>
</evidence>
<feature type="domain" description="Trimeric autotransporter adhesin YadA-like stalk" evidence="14">
    <location>
        <begin position="2485"/>
        <end position="2520"/>
    </location>
</feature>
<feature type="domain" description="Trimeric autotransporter adhesin YadA-like head" evidence="13">
    <location>
        <begin position="568"/>
        <end position="594"/>
    </location>
</feature>
<feature type="domain" description="Trimeric autotransporter adhesin YadA-like head" evidence="13">
    <location>
        <begin position="2428"/>
        <end position="2454"/>
    </location>
</feature>
<evidence type="ECO:0008006" key="18">
    <source>
        <dbReference type="Google" id="ProtNLM"/>
    </source>
</evidence>
<keyword evidence="4" id="KW-0813">Transport</keyword>
<comment type="subcellular location">
    <subcellularLocation>
        <location evidence="2">Cell outer membrane</location>
    </subcellularLocation>
    <subcellularLocation>
        <location evidence="1">Cell surface</location>
    </subcellularLocation>
</comment>
<dbReference type="InterPro" id="IPR024973">
    <property type="entry name" value="ESPR"/>
</dbReference>
<sequence>MNRIFRKVWRPTLGRWVVASEFAKRPGGVGPVRMALAGDRTHVNAVAAAVLLALGACPDRALALDAVCRDPATGVAVGNASAAGDQVACGQGAVAGGTSAVAIGIDVLAGTSSSVAIGDRAQATGLSATAIGLQAVATGRYSVALGAGADALGELAYAMGNEARANARDVAIGAGALSSSSGSANGSVESVAIGSQAGMNATNVARSTFVGANAGATSVGAENTYVGYQAGAETNGTRNAYAGYNTGLTSQGSFNVAAGNYAFAAANGSFNVAQGAGAGALVTGSHNVAIGDHAGTRAQLDANGNPVGMTASSYSHSVNIGSNTQALADEAVAIGRASTVASQQGTAVGASSQAAGLGGTALGFGSSAAGTYSVAVGDSTAGAANSVAVGRNASASATDATAISGADAPADAARAQGARSTALGWGATAAATGSISVGDSSANTQNTIAIGTGATATGTGAIEGAVAIGYNARATQYLSLALGTRSTASNYWAIAIGDLSTASGSDSLAVGSSALASGAASTAVGVLATAAEESAVAIGGGSRAIGEQSIAIGGGDYATTSMSDGASASGDRAISIGYRAIASVDDGVALGSRSVATTAAGTAGYDPRTGLASDDTSATWTSTLAAVSVGGAGQTRQITNVAAGMDDTDAVNVAQLQAAQTHYYSVNDGGVVGGNYNNDGATGINALAAGVDASASGARSVAIGYNAMATGVGTAAIGNGAGRGSTGTHNALFGEDAGAQSTGNQNAYVGFGAGAFAGGDNNATLGAGAGSATQGNANVAVGYLAGLLTTGNANVATGSGAGYYTTGDYNVASGASAGAGTTGNDNVAIGRAAGTGYFMDPDTGEIVDRDGNPVAGSPVARNQTVAIGNWAVVGADDAVAVGAEAQALAGRSVAMGTGAIVSAEDSVALGANSMADGSTLADAAYSPTGNAADIAGVTPIGEVSVGSSGSERRITNVAAGANATDAVNVSQLQAAQAHYYSVNDNGVVGGNYANDGATGTNALAAGVNAAASSANGLAMGAGAQATNGSGNVALGNGALSSATASGVGDAIAIGTSARSTREGAVALGRESSAVGVQSIALGDGAIAGGSGAAGGGNAIAIGTDASAVEANAIALGRGASVGAGVIDGAAFGRNAVVTANTGVALGYGSRATVAAGVAGYDPATGAASTASTPTWRSTLGAVSVGNGTSATRQITGVAAGAAPTDAVNVAQLTAVQGLATAGWNMTDADGNTANIGPNGTVTFQGDANLAVTQTGVDDDGVVEIALNRDLDVDSVTAGDTFLDTSGVAIGTDVVLGNTGLVIDGGPSVTTAGIDAGGTAITNVAAGTAPTDAVNVSQLQATQTHYFSVNSSATGAGSNHANDGATAVNALAAGAFASANGVGATALGYGSTALGIGSVSIGESRASSAGDVAIGRNAQTLMGSPGASAIAIGDGASTQGGTAIGMGAFAGSNGNVAIGTNANAAPFWAMAIGENAMASSYYAFASGYESQATGQASTALGYGANASGIYATALGGGSTASADRSVALGSASVADRQAGVAGYDPATGAASTSGNAVWTSSRGAVSVGNAAAGVTRQITGVAAGSEDADAVNVAQLRAVSTAANAGWNVTDADGNAANIGPNGTVTFQGDANLAVTQTGADDDGVVEIALNRDLDVDSVTAGDSTLDTDGLTVDDGAGNVSTVGAGTIGVTDANGTTAIGGNAISVGGANPIVISGDTGTIGGLTNTTWDPDNFTSGQAATEDQLALVGSAANAGWNATDAAGNTANIGPNGTVTFESGDANIVVSQTGVDDDGVVDITLSNTLDLTAAGSVTIGDTAMNGAGVAVGTTVTLGNAGLSVIGGTTTTVVNGDGLTSGSVVVSGVSNDVTGLSNTTLTDPTFATEGRAATEEQLQRVDQVANAGWNATDAAGNTANIGPGGTVRFQGDANLAVSQTGADDDGVVEIALNRDLDVDSVTAGNTVVDDSGLTITGGPSVTTAGIDAGGTVITNVAAGVAATDAVNVSQLTAVETVANAGWNATDAAGNTANIGPDGRVRFESGNANIAVSQTGVDDDGVVDVTLSDTLDLSASGSVTTGQTVLNSAGVTVGTNVALGSGGLTVIGGTTTTVVSGSGLTSGNVVLSGTSNTLAGLSNRTLFDPTFATAGRAATEEQLRQVRNEITSGFTPPTRYYGVNSLGGGNQLGEGATGEDAMALGKDATSDGQDAVAMGRGARATEDDSMALGAGSQALSLNALALGAGAVASHENSIALGAGSATTVGARADYQGAYVGSSSSSGEMNIGGRQLTGVAAGSAATDAVNVSQLQGGVTHAINEANAYTDARIATIEGDLVDIRGDITDIQGDIVRIEGDITNLDTRVGDVEGSVANLTTTVNQFDNRVTNLERGGSGPFRITQGETYVAPAPTGANASAGGNGAVASGDNSTAVGNQSVASGDNSTAIGQGAVASHDNSVALGRGSATTVGAQRGYNAAYVGTSTSTGEVNLGGRTISGVAPGIAGTDAVNVNQLDAGVDYAINQANAYTDDRFTRFDGDMWNLERGYRGGTASAMAMAGLPQAYLPGKSMLSVAFGGYQGEYGMAFGLSTITDNGRWVYKAQATGNTTRDWGFSVGAGLQW</sequence>
<dbReference type="SUPFAM" id="SSF101967">
    <property type="entry name" value="Adhesin YadA, collagen-binding domain"/>
    <property type="match status" value="9"/>
</dbReference>
<evidence type="ECO:0000256" key="1">
    <source>
        <dbReference type="ARBA" id="ARBA00004241"/>
    </source>
</evidence>
<dbReference type="Gene3D" id="6.10.250.2040">
    <property type="match status" value="1"/>
</dbReference>
<feature type="domain" description="Trimeric autotransporter adhesin YadA-like head" evidence="13">
    <location>
        <begin position="863"/>
        <end position="885"/>
    </location>
</feature>
<evidence type="ECO:0000259" key="12">
    <source>
        <dbReference type="Pfam" id="PF03895"/>
    </source>
</evidence>
<feature type="domain" description="Trimeric autotransporter adhesin YadA-like head" evidence="13">
    <location>
        <begin position="891"/>
        <end position="913"/>
    </location>
</feature>
<dbReference type="CDD" id="cd12820">
    <property type="entry name" value="LbR_YadA-like"/>
    <property type="match status" value="2"/>
</dbReference>
<reference evidence="16 17" key="1">
    <citation type="submission" date="2017-10" db="EMBL/GenBank/DDBJ databases">
        <title>Whole genome sequencing of members of genus Pseudoxanthomonas.</title>
        <authorList>
            <person name="Kumar S."/>
            <person name="Bansal K."/>
            <person name="Kaur A."/>
            <person name="Patil P."/>
            <person name="Sharma S."/>
            <person name="Patil P.B."/>
        </authorList>
    </citation>
    <scope>NUCLEOTIDE SEQUENCE [LARGE SCALE GENOMIC DNA]</scope>
    <source>
        <strain evidence="16 17">DSM 17109</strain>
    </source>
</reference>
<feature type="domain" description="Trimeric autotransporter adhesin YadA-like C-terminal membrane anchor" evidence="12">
    <location>
        <begin position="2550"/>
        <end position="2610"/>
    </location>
</feature>
<dbReference type="InterPro" id="IPR008640">
    <property type="entry name" value="Adhesin_Head_dom"/>
</dbReference>
<evidence type="ECO:0000259" key="15">
    <source>
        <dbReference type="Pfam" id="PF13018"/>
    </source>
</evidence>
<accession>A0ABQ6ZMJ6</accession>
<dbReference type="Pfam" id="PF13018">
    <property type="entry name" value="ESPR"/>
    <property type="match status" value="1"/>
</dbReference>
<keyword evidence="7" id="KW-0732">Signal</keyword>
<feature type="domain" description="Trimeric autotransporter adhesin YadA-like head" evidence="13">
    <location>
        <begin position="1378"/>
        <end position="1401"/>
    </location>
</feature>
<keyword evidence="17" id="KW-1185">Reference proteome</keyword>
<feature type="domain" description="Trimeric autotransporter adhesin YadA-like stalk" evidence="14">
    <location>
        <begin position="637"/>
        <end position="663"/>
    </location>
</feature>
<evidence type="ECO:0000256" key="9">
    <source>
        <dbReference type="ARBA" id="ARBA00023136"/>
    </source>
</evidence>
<dbReference type="Gene3D" id="1.20.5.340">
    <property type="match status" value="1"/>
</dbReference>
<comment type="similarity">
    <text evidence="3">Belongs to the autotransporter-2 (AT-2) (TC 1.B.40) family.</text>
</comment>
<feature type="domain" description="Trimeric autotransporter adhesin YadA-like stalk" evidence="14">
    <location>
        <begin position="1320"/>
        <end position="1344"/>
    </location>
</feature>
<feature type="compositionally biased region" description="Polar residues" evidence="11">
    <location>
        <begin position="2417"/>
        <end position="2427"/>
    </location>
</feature>
<feature type="domain" description="Trimeric autotransporter adhesin YadA-like head" evidence="13">
    <location>
        <begin position="533"/>
        <end position="555"/>
    </location>
</feature>
<feature type="domain" description="Trimeric autotransporter adhesin YadA-like stalk" evidence="14">
    <location>
        <begin position="2282"/>
        <end position="2318"/>
    </location>
</feature>
<organism evidence="16 17">
    <name type="scientific">Pseudoxanthomonas japonensis</name>
    <dbReference type="NCBI Taxonomy" id="69284"/>
    <lineage>
        <taxon>Bacteria</taxon>
        <taxon>Pseudomonadati</taxon>
        <taxon>Pseudomonadota</taxon>
        <taxon>Gammaproteobacteria</taxon>
        <taxon>Lysobacterales</taxon>
        <taxon>Lysobacteraceae</taxon>
        <taxon>Pseudoxanthomonas</taxon>
    </lineage>
</organism>
<feature type="domain" description="Trimeric autotransporter adhesin YadA-like stalk" evidence="14">
    <location>
        <begin position="1193"/>
        <end position="1234"/>
    </location>
</feature>
<dbReference type="Gene3D" id="2.150.10.10">
    <property type="entry name" value="Serralysin-like metalloprotease, C-terminal"/>
    <property type="match status" value="10"/>
</dbReference>
<dbReference type="Gene3D" id="3.30.1300.30">
    <property type="entry name" value="GSPII I/J protein-like"/>
    <property type="match status" value="1"/>
</dbReference>
<name>A0ABQ6ZMJ6_9GAMM</name>
<feature type="domain" description="Trimeric autotransporter adhesin YadA-like stalk" evidence="14">
    <location>
        <begin position="1576"/>
        <end position="1617"/>
    </location>
</feature>
<keyword evidence="9" id="KW-0472">Membrane</keyword>
<feature type="domain" description="Trimeric autotransporter adhesin YadA-like head" evidence="13">
    <location>
        <begin position="2200"/>
        <end position="2224"/>
    </location>
</feature>
<evidence type="ECO:0000256" key="8">
    <source>
        <dbReference type="ARBA" id="ARBA00022927"/>
    </source>
</evidence>
<evidence type="ECO:0000256" key="5">
    <source>
        <dbReference type="ARBA" id="ARBA00022452"/>
    </source>
</evidence>
<dbReference type="Pfam" id="PF05662">
    <property type="entry name" value="YadA_stalk"/>
    <property type="match status" value="8"/>
</dbReference>
<keyword evidence="6" id="KW-0812">Transmembrane</keyword>
<feature type="domain" description="Trimeric autotransporter adhesin YadA-like head" evidence="13">
    <location>
        <begin position="463"/>
        <end position="486"/>
    </location>
</feature>
<dbReference type="RefSeq" id="WP_162336173.1">
    <property type="nucleotide sequence ID" value="NZ_JBHSRQ010000007.1"/>
</dbReference>
<keyword evidence="8" id="KW-0653">Protein transport</keyword>
<feature type="domain" description="Trimeric autotransporter adhesin YadA-like stalk" evidence="14">
    <location>
        <begin position="1986"/>
        <end position="2026"/>
    </location>
</feature>
<feature type="domain" description="Trimeric autotransporter adhesin YadA-like head" evidence="13">
    <location>
        <begin position="1477"/>
        <end position="1503"/>
    </location>
</feature>
<comment type="caution">
    <text evidence="16">The sequence shown here is derived from an EMBL/GenBank/DDBJ whole genome shotgun (WGS) entry which is preliminary data.</text>
</comment>
<gene>
    <name evidence="16" type="ORF">CSC78_01685</name>
</gene>